<evidence type="ECO:0000259" key="1">
    <source>
        <dbReference type="Pfam" id="PF05305"/>
    </source>
</evidence>
<accession>A0A345MGJ3</accession>
<dbReference type="GeneID" id="55610169"/>
<organism evidence="2 3">
    <name type="scientific">Streptomyces phage LukeCage</name>
    <dbReference type="NCBI Taxonomy" id="2283304"/>
    <lineage>
        <taxon>Viruses</taxon>
        <taxon>Duplodnaviria</taxon>
        <taxon>Heunggongvirae</taxon>
        <taxon>Uroviricota</taxon>
        <taxon>Caudoviricetes</taxon>
        <taxon>Stanwilliamsviridae</taxon>
        <taxon>Boydwoodruffvirinae</taxon>
        <taxon>Karimacvirus</taxon>
        <taxon>Karimacvirus lukecage</taxon>
        <taxon>Streptomyces virus LukeCage</taxon>
    </lineage>
</organism>
<dbReference type="PROSITE" id="PS51257">
    <property type="entry name" value="PROKAR_LIPOPROTEIN"/>
    <property type="match status" value="1"/>
</dbReference>
<dbReference type="EMBL" id="MH590597">
    <property type="protein sequence ID" value="AXH69674.1"/>
    <property type="molecule type" value="Genomic_DNA"/>
</dbReference>
<reference evidence="2 3" key="1">
    <citation type="submission" date="2018-07" db="EMBL/GenBank/DDBJ databases">
        <authorList>
            <person name="Gillick B.D."/>
            <person name="Moore J."/>
            <person name="Davilla D."/>
            <person name="Asghedom D."/>
            <person name="Smith B.R."/>
            <person name="Klug H."/>
            <person name="Hughes L.E."/>
            <person name="Garlena R.A."/>
            <person name="Russell D.A."/>
            <person name="Pope W.H."/>
            <person name="Jacobs-Sera D."/>
            <person name="Hatfull G.F."/>
        </authorList>
    </citation>
    <scope>NUCLEOTIDE SEQUENCE [LARGE SCALE GENOMIC DNA]</scope>
</reference>
<name>A0A345MGJ3_9CAUD</name>
<proteinExistence type="predicted"/>
<dbReference type="Pfam" id="PF05305">
    <property type="entry name" value="DUF732"/>
    <property type="match status" value="1"/>
</dbReference>
<gene>
    <name evidence="2" type="primary">181</name>
    <name evidence="2" type="ORF">SEA_LUKECAGE_181</name>
</gene>
<dbReference type="Proteomes" id="UP000259834">
    <property type="component" value="Segment"/>
</dbReference>
<evidence type="ECO:0000313" key="3">
    <source>
        <dbReference type="Proteomes" id="UP000259834"/>
    </source>
</evidence>
<dbReference type="RefSeq" id="YP_009840074.1">
    <property type="nucleotide sequence ID" value="NC_048723.1"/>
</dbReference>
<sequence length="110" mass="11824">MGKRRVASSLAIMLLSVVACSRGESDFSTKDKAFLKTVRQEITASRDMSDGQLIESAKAVCNIAKEEQNFLVVVSKTRPALGFTPSDTSYYVGASIAAYCPENKDIIPGA</sequence>
<protein>
    <recommendedName>
        <fullName evidence="1">DUF732 domain-containing protein</fullName>
    </recommendedName>
</protein>
<feature type="domain" description="DUF732" evidence="1">
    <location>
        <begin position="30"/>
        <end position="102"/>
    </location>
</feature>
<dbReference type="KEGG" id="vg:55610169"/>
<keyword evidence="3" id="KW-1185">Reference proteome</keyword>
<dbReference type="InterPro" id="IPR007969">
    <property type="entry name" value="DUF732"/>
</dbReference>
<evidence type="ECO:0000313" key="2">
    <source>
        <dbReference type="EMBL" id="AXH69674.1"/>
    </source>
</evidence>